<dbReference type="CDD" id="cd12155">
    <property type="entry name" value="PGDH_1"/>
    <property type="match status" value="1"/>
</dbReference>
<keyword evidence="3" id="KW-0520">NAD</keyword>
<evidence type="ECO:0000259" key="5">
    <source>
        <dbReference type="Pfam" id="PF00389"/>
    </source>
</evidence>
<dbReference type="GO" id="GO:0016616">
    <property type="term" value="F:oxidoreductase activity, acting on the CH-OH group of donors, NAD or NADP as acceptor"/>
    <property type="evidence" value="ECO:0007669"/>
    <property type="project" value="InterPro"/>
</dbReference>
<dbReference type="PANTHER" id="PTHR43333:SF1">
    <property type="entry name" value="D-ISOMER SPECIFIC 2-HYDROXYACID DEHYDROGENASE NAD-BINDING DOMAIN-CONTAINING PROTEIN"/>
    <property type="match status" value="1"/>
</dbReference>
<feature type="domain" description="D-isomer specific 2-hydroxyacid dehydrogenase catalytic" evidence="5">
    <location>
        <begin position="62"/>
        <end position="332"/>
    </location>
</feature>
<dbReference type="GO" id="GO:0051287">
    <property type="term" value="F:NAD binding"/>
    <property type="evidence" value="ECO:0007669"/>
    <property type="project" value="InterPro"/>
</dbReference>
<name>C9A4I7_ENTCA</name>
<sequence>MIYAMFNSLNMAFFSFFATLKIQGGLAMKKIILATRNFRDTYVEQMEKDYQFLVYSKDQAIDWSQVEITIGWKPTWNEHLLTEKTNLKWVQAISAGVDTLPLKEFAKYDILLSNGSGIHAESITDHLLALLFMENRGIFQAIQQQRKQQWAPDTIPYAKLSDQEILIVGTGQIGQRLAQALTFFGVHPIGINTSGHEVAGFEKTFALSDLHTCAKTADCIINILPLTEETTHLYDEAFFAQMKPSASFYNVGRGPSVDTAALTKALEKKQLAFAALDVFEQEPLPENDPLWHTENLLITPHISGHTSHFQKAFMDIFLANFQQFLTKQELVKNEINLDKGY</sequence>
<feature type="domain" description="D-isomer specific 2-hydroxyacid dehydrogenase NAD-binding" evidence="6">
    <location>
        <begin position="128"/>
        <end position="303"/>
    </location>
</feature>
<dbReference type="PANTHER" id="PTHR43333">
    <property type="entry name" value="2-HACID_DH_C DOMAIN-CONTAINING PROTEIN"/>
    <property type="match status" value="1"/>
</dbReference>
<evidence type="ECO:0000313" key="7">
    <source>
        <dbReference type="EMBL" id="EEV39653.2"/>
    </source>
</evidence>
<dbReference type="InterPro" id="IPR006140">
    <property type="entry name" value="D-isomer_DH_NAD-bd"/>
</dbReference>
<dbReference type="EMBL" id="CP004856">
    <property type="protein sequence ID" value="EEV39653.2"/>
    <property type="molecule type" value="Genomic_DNA"/>
</dbReference>
<dbReference type="eggNOG" id="COG0111">
    <property type="taxonomic scope" value="Bacteria"/>
</dbReference>
<evidence type="ECO:0000256" key="1">
    <source>
        <dbReference type="ARBA" id="ARBA00005854"/>
    </source>
</evidence>
<proteinExistence type="inferred from homology"/>
<dbReference type="HOGENOM" id="CLU_019796_1_0_9"/>
<dbReference type="AlphaFoldDB" id="C9A4I7"/>
<reference evidence="7 8" key="2">
    <citation type="submission" date="2013-03" db="EMBL/GenBank/DDBJ databases">
        <title>The Genome Sequence of Enterococcus casseliflavus EC20 (899205).</title>
        <authorList>
            <consortium name="The Broad Institute Genomics Platform"/>
            <consortium name="The Broad Institute Genome Sequencing Center for Infectious Disease"/>
            <person name="Russ C."/>
            <person name="Feldgarden M."/>
            <person name="Gilmore M."/>
            <person name="Manson J."/>
            <person name="Palmer K."/>
            <person name="Carniol K."/>
            <person name="Walker B."/>
            <person name="Young S.K."/>
            <person name="Zeng Q."/>
            <person name="Gargeya S."/>
            <person name="Fitzgerald M."/>
            <person name="Haas B."/>
            <person name="Abouelleil A."/>
            <person name="Allen A.W."/>
            <person name="Alvarado L."/>
            <person name="Arachchi H.M."/>
            <person name="Berlin A.M."/>
            <person name="Chapman S.B."/>
            <person name="Gainer-Dewar J."/>
            <person name="Goldberg J."/>
            <person name="Griggs A."/>
            <person name="Gujja S."/>
            <person name="Hansen M."/>
            <person name="Howarth C."/>
            <person name="Imamovic A."/>
            <person name="Ireland A."/>
            <person name="Larimer J."/>
            <person name="McCowan C."/>
            <person name="Murphy C."/>
            <person name="Pearson M."/>
            <person name="Poon T.W."/>
            <person name="Priest M."/>
            <person name="Roberts A."/>
            <person name="Saif S."/>
            <person name="Shea T."/>
            <person name="Sisk P."/>
            <person name="Sykes S."/>
            <person name="Wortman J."/>
            <person name="Nusbaum C."/>
            <person name="Birren B."/>
        </authorList>
    </citation>
    <scope>NUCLEOTIDE SEQUENCE [LARGE SCALE GENOMIC DNA]</scope>
    <source>
        <strain evidence="7 8">EC20</strain>
    </source>
</reference>
<dbReference type="Gene3D" id="3.40.50.720">
    <property type="entry name" value="NAD(P)-binding Rossmann-like Domain"/>
    <property type="match status" value="2"/>
</dbReference>
<evidence type="ECO:0008006" key="9">
    <source>
        <dbReference type="Google" id="ProtNLM"/>
    </source>
</evidence>
<evidence type="ECO:0000256" key="3">
    <source>
        <dbReference type="ARBA" id="ARBA00023027"/>
    </source>
</evidence>
<dbReference type="Pfam" id="PF02826">
    <property type="entry name" value="2-Hacid_dh_C"/>
    <property type="match status" value="1"/>
</dbReference>
<dbReference type="KEGG" id="ecas:ECBG_01922"/>
<keyword evidence="8" id="KW-1185">Reference proteome</keyword>
<reference evidence="7 8" key="1">
    <citation type="submission" date="2009-02" db="EMBL/GenBank/DDBJ databases">
        <authorList>
            <consortium name="The Broad Institute Genome Sequencing Platform"/>
            <person name="Feldgarden M."/>
            <person name="Young S.K."/>
            <person name="Kodira C.D."/>
            <person name="Zeng Q."/>
            <person name="Koehrsen M."/>
            <person name="Alvarado L."/>
            <person name="Berlin A."/>
            <person name="Borenstein D."/>
            <person name="Chen Z."/>
            <person name="Engels R."/>
            <person name="Freedman E."/>
            <person name="Gellesch M."/>
            <person name="Goldberg J."/>
            <person name="Griggs A."/>
            <person name="Gujja S."/>
            <person name="Heiman D."/>
            <person name="Hepburn T."/>
            <person name="Howarth C."/>
            <person name="Jen D."/>
            <person name="Larson L."/>
            <person name="Lewis B."/>
            <person name="Mehta T."/>
            <person name="Park D."/>
            <person name="Pearson M."/>
            <person name="Roberts A."/>
            <person name="Saif S."/>
            <person name="Shea T."/>
            <person name="Shenoy N."/>
            <person name="Sisk P."/>
            <person name="Stolte C."/>
            <person name="Sykes S."/>
            <person name="Walk T."/>
            <person name="White J."/>
            <person name="Yandava C."/>
            <person name="Gilmore M."/>
            <person name="Manson J."/>
            <person name="Palmer K."/>
            <person name="Carniol K."/>
            <person name="Lander E."/>
            <person name="Nusbaum C."/>
            <person name="Galagan J."/>
            <person name="Birren B."/>
        </authorList>
    </citation>
    <scope>NUCLEOTIDE SEQUENCE [LARGE SCALE GENOMIC DNA]</scope>
    <source>
        <strain evidence="7 8">EC20</strain>
    </source>
</reference>
<accession>C9A4I7</accession>
<dbReference type="Proteomes" id="UP000012675">
    <property type="component" value="Chromosome"/>
</dbReference>
<dbReference type="Pfam" id="PF00389">
    <property type="entry name" value="2-Hacid_dh"/>
    <property type="match status" value="1"/>
</dbReference>
<dbReference type="InterPro" id="IPR036291">
    <property type="entry name" value="NAD(P)-bd_dom_sf"/>
</dbReference>
<comment type="similarity">
    <text evidence="1 4">Belongs to the D-isomer specific 2-hydroxyacid dehydrogenase family.</text>
</comment>
<gene>
    <name evidence="7" type="ORF">ECBG_01922</name>
</gene>
<evidence type="ECO:0000256" key="2">
    <source>
        <dbReference type="ARBA" id="ARBA00023002"/>
    </source>
</evidence>
<dbReference type="InterPro" id="IPR006139">
    <property type="entry name" value="D-isomer_2_OHA_DH_cat_dom"/>
</dbReference>
<dbReference type="SUPFAM" id="SSF51735">
    <property type="entry name" value="NAD(P)-binding Rossmann-fold domains"/>
    <property type="match status" value="1"/>
</dbReference>
<evidence type="ECO:0000256" key="4">
    <source>
        <dbReference type="RuleBase" id="RU003719"/>
    </source>
</evidence>
<protein>
    <recommendedName>
        <fullName evidence="9">4-phosphoerythronate dehydrogenase</fullName>
    </recommendedName>
</protein>
<evidence type="ECO:0000259" key="6">
    <source>
        <dbReference type="Pfam" id="PF02826"/>
    </source>
</evidence>
<organism evidence="7 8">
    <name type="scientific">Enterococcus casseliflavus EC20</name>
    <dbReference type="NCBI Taxonomy" id="565655"/>
    <lineage>
        <taxon>Bacteria</taxon>
        <taxon>Bacillati</taxon>
        <taxon>Bacillota</taxon>
        <taxon>Bacilli</taxon>
        <taxon>Lactobacillales</taxon>
        <taxon>Enterococcaceae</taxon>
        <taxon>Enterococcus</taxon>
    </lineage>
</organism>
<evidence type="ECO:0000313" key="8">
    <source>
        <dbReference type="Proteomes" id="UP000012675"/>
    </source>
</evidence>
<keyword evidence="2 4" id="KW-0560">Oxidoreductase</keyword>
<dbReference type="SUPFAM" id="SSF52283">
    <property type="entry name" value="Formate/glycerate dehydrogenase catalytic domain-like"/>
    <property type="match status" value="1"/>
</dbReference>